<evidence type="ECO:0000259" key="1">
    <source>
        <dbReference type="Pfam" id="PF01323"/>
    </source>
</evidence>
<dbReference type="EMBL" id="MATO01000034">
    <property type="protein sequence ID" value="OCS90901.1"/>
    <property type="molecule type" value="Genomic_DNA"/>
</dbReference>
<name>A0A1C0YUT1_9BACL</name>
<protein>
    <submittedName>
        <fullName evidence="2">Disulfide bond formation protein DsbA</fullName>
    </submittedName>
</protein>
<evidence type="ECO:0000313" key="2">
    <source>
        <dbReference type="EMBL" id="OCS90901.1"/>
    </source>
</evidence>
<comment type="caution">
    <text evidence="2">The sequence shown here is derived from an EMBL/GenBank/DDBJ whole genome shotgun (WGS) entry which is preliminary data.</text>
</comment>
<feature type="domain" description="DSBA-like thioredoxin" evidence="1">
    <location>
        <begin position="2"/>
        <end position="206"/>
    </location>
</feature>
<organism evidence="2 3">
    <name type="scientific">Caryophanon latum</name>
    <dbReference type="NCBI Taxonomy" id="33977"/>
    <lineage>
        <taxon>Bacteria</taxon>
        <taxon>Bacillati</taxon>
        <taxon>Bacillota</taxon>
        <taxon>Bacilli</taxon>
        <taxon>Bacillales</taxon>
        <taxon>Caryophanaceae</taxon>
        <taxon>Caryophanon</taxon>
    </lineage>
</organism>
<dbReference type="Pfam" id="PF01323">
    <property type="entry name" value="DSBA"/>
    <property type="match status" value="1"/>
</dbReference>
<dbReference type="GO" id="GO:0016491">
    <property type="term" value="F:oxidoreductase activity"/>
    <property type="evidence" value="ECO:0007669"/>
    <property type="project" value="InterPro"/>
</dbReference>
<dbReference type="SUPFAM" id="SSF52833">
    <property type="entry name" value="Thioredoxin-like"/>
    <property type="match status" value="1"/>
</dbReference>
<sequence length="235" mass="25860">MTVQIWSDYVCPFCYIGKRQLEQAIEQTGLSGNVNVQLRAFELDATTPKDANESTFETLSRKYGTSVEEAKNMTAGVAARAAEVGLTYDFESMRTQNTRDTHRVMKFAETKQLDGALGERLMKAYFVEGQLIGQRDVLATLAEEVGLVRSEVEAVIDNEAQFVEEVENDQLMAQQLQVRGVPFFVIDNKYGIAGAQPQQLFNDTLQKAAAEAGIRPTLQQVGDSGNVCGDDGCSI</sequence>
<dbReference type="Proteomes" id="UP000093482">
    <property type="component" value="Unassembled WGS sequence"/>
</dbReference>
<dbReference type="OrthoDB" id="9799122at2"/>
<dbReference type="AlphaFoldDB" id="A0A1C0YUT1"/>
<evidence type="ECO:0000313" key="3">
    <source>
        <dbReference type="Proteomes" id="UP000093482"/>
    </source>
</evidence>
<gene>
    <name evidence="2" type="ORF">A6K76_01400</name>
</gene>
<keyword evidence="3" id="KW-1185">Reference proteome</keyword>
<dbReference type="InterPro" id="IPR036249">
    <property type="entry name" value="Thioredoxin-like_sf"/>
</dbReference>
<reference evidence="2 3" key="1">
    <citation type="submission" date="2016-07" db="EMBL/GenBank/DDBJ databases">
        <title>Caryophanon latum genome sequencing.</title>
        <authorList>
            <person name="Verma A."/>
            <person name="Pal Y."/>
            <person name="Krishnamurthi S."/>
        </authorList>
    </citation>
    <scope>NUCLEOTIDE SEQUENCE [LARGE SCALE GENOMIC DNA]</scope>
    <source>
        <strain evidence="2 3">DSM 14151</strain>
    </source>
</reference>
<accession>A0A1C0YUT1</accession>
<dbReference type="CDD" id="cd03024">
    <property type="entry name" value="DsbA_FrnE"/>
    <property type="match status" value="1"/>
</dbReference>
<dbReference type="PANTHER" id="PTHR13887:SF41">
    <property type="entry name" value="THIOREDOXIN SUPERFAMILY PROTEIN"/>
    <property type="match status" value="1"/>
</dbReference>
<dbReference type="InterPro" id="IPR001853">
    <property type="entry name" value="DSBA-like_thioredoxin_dom"/>
</dbReference>
<dbReference type="Gene3D" id="3.40.30.10">
    <property type="entry name" value="Glutaredoxin"/>
    <property type="match status" value="1"/>
</dbReference>
<proteinExistence type="predicted"/>
<dbReference type="PANTHER" id="PTHR13887">
    <property type="entry name" value="GLUTATHIONE S-TRANSFERASE KAPPA"/>
    <property type="match status" value="1"/>
</dbReference>